<protein>
    <submittedName>
        <fullName evidence="1">Uncharacterized protein</fullName>
    </submittedName>
</protein>
<keyword evidence="2" id="KW-1185">Reference proteome</keyword>
<evidence type="ECO:0000313" key="2">
    <source>
        <dbReference type="Proteomes" id="UP000828941"/>
    </source>
</evidence>
<organism evidence="1 2">
    <name type="scientific">Bauhinia variegata</name>
    <name type="common">Purple orchid tree</name>
    <name type="synonym">Phanera variegata</name>
    <dbReference type="NCBI Taxonomy" id="167791"/>
    <lineage>
        <taxon>Eukaryota</taxon>
        <taxon>Viridiplantae</taxon>
        <taxon>Streptophyta</taxon>
        <taxon>Embryophyta</taxon>
        <taxon>Tracheophyta</taxon>
        <taxon>Spermatophyta</taxon>
        <taxon>Magnoliopsida</taxon>
        <taxon>eudicotyledons</taxon>
        <taxon>Gunneridae</taxon>
        <taxon>Pentapetalae</taxon>
        <taxon>rosids</taxon>
        <taxon>fabids</taxon>
        <taxon>Fabales</taxon>
        <taxon>Fabaceae</taxon>
        <taxon>Cercidoideae</taxon>
        <taxon>Cercideae</taxon>
        <taxon>Bauhiniinae</taxon>
        <taxon>Bauhinia</taxon>
    </lineage>
</organism>
<gene>
    <name evidence="1" type="ORF">L6164_017612</name>
</gene>
<evidence type="ECO:0000313" key="1">
    <source>
        <dbReference type="EMBL" id="KAI4332728.1"/>
    </source>
</evidence>
<proteinExistence type="predicted"/>
<sequence>MKIFEEPAIVLLAKTLVIKLLNNVWYQPEEIFPVNGTPEVRQRAFWVQVDKTYFEIAKKLEDMKLDACANTTCLSRNPVVARVKGGISASVFVHNSAYREFLYSKFNVTPVDMESTAVALVCLQQRKPFITIRALSDLAGGGSDVSNEGDAFASLASQNSVEVLMKFFSLLE</sequence>
<reference evidence="1 2" key="1">
    <citation type="journal article" date="2022" name="DNA Res.">
        <title>Chromosomal-level genome assembly of the orchid tree Bauhinia variegata (Leguminosae; Cercidoideae) supports the allotetraploid origin hypothesis of Bauhinia.</title>
        <authorList>
            <person name="Zhong Y."/>
            <person name="Chen Y."/>
            <person name="Zheng D."/>
            <person name="Pang J."/>
            <person name="Liu Y."/>
            <person name="Luo S."/>
            <person name="Meng S."/>
            <person name="Qian L."/>
            <person name="Wei D."/>
            <person name="Dai S."/>
            <person name="Zhou R."/>
        </authorList>
    </citation>
    <scope>NUCLEOTIDE SEQUENCE [LARGE SCALE GENOMIC DNA]</scope>
    <source>
        <strain evidence="1">BV-YZ2020</strain>
    </source>
</reference>
<name>A0ACB9N8C9_BAUVA</name>
<dbReference type="Proteomes" id="UP000828941">
    <property type="component" value="Chromosome 7"/>
</dbReference>
<dbReference type="EMBL" id="CM039432">
    <property type="protein sequence ID" value="KAI4332728.1"/>
    <property type="molecule type" value="Genomic_DNA"/>
</dbReference>
<accession>A0ACB9N8C9</accession>
<comment type="caution">
    <text evidence="1">The sequence shown here is derived from an EMBL/GenBank/DDBJ whole genome shotgun (WGS) entry which is preliminary data.</text>
</comment>